<dbReference type="Proteomes" id="UP001163387">
    <property type="component" value="Chromosome"/>
</dbReference>
<proteinExistence type="predicted"/>
<accession>A0ABM8BRN8</accession>
<keyword evidence="3" id="KW-1185">Reference proteome</keyword>
<protein>
    <recommendedName>
        <fullName evidence="4">Transmembrane protein</fullName>
    </recommendedName>
</protein>
<name>A0ABM8BRN8_9MOLU</name>
<keyword evidence="1" id="KW-1133">Transmembrane helix</keyword>
<evidence type="ECO:0000313" key="2">
    <source>
        <dbReference type="EMBL" id="BDT02500.1"/>
    </source>
</evidence>
<organism evidence="2 3">
    <name type="scientific">Spiroplasma ixodetis</name>
    <dbReference type="NCBI Taxonomy" id="2141"/>
    <lineage>
        <taxon>Bacteria</taxon>
        <taxon>Bacillati</taxon>
        <taxon>Mycoplasmatota</taxon>
        <taxon>Mollicutes</taxon>
        <taxon>Entomoplasmatales</taxon>
        <taxon>Spiroplasmataceae</taxon>
        <taxon>Spiroplasma</taxon>
    </lineage>
</organism>
<evidence type="ECO:0008006" key="4">
    <source>
        <dbReference type="Google" id="ProtNLM"/>
    </source>
</evidence>
<evidence type="ECO:0000313" key="3">
    <source>
        <dbReference type="Proteomes" id="UP001163387"/>
    </source>
</evidence>
<gene>
    <name evidence="2" type="ORF">SHM_01460</name>
</gene>
<dbReference type="EMBL" id="AP026933">
    <property type="protein sequence ID" value="BDT02500.1"/>
    <property type="molecule type" value="Genomic_DNA"/>
</dbReference>
<dbReference type="RefSeq" id="WP_281748846.1">
    <property type="nucleotide sequence ID" value="NZ_AP026933.1"/>
</dbReference>
<keyword evidence="1" id="KW-0472">Membrane</keyword>
<evidence type="ECO:0000256" key="1">
    <source>
        <dbReference type="SAM" id="Phobius"/>
    </source>
</evidence>
<keyword evidence="1" id="KW-0812">Transmembrane</keyword>
<sequence>MENNNKPQTKFPQKQKQTKLNQAELENDYLIDNIPYDFTNMMRATSDPDINRAYDEFKKEQFIFMKLNVYLKMAFLPLCTILILSHKCWEKPIYGLLPTFLNQT</sequence>
<feature type="transmembrane region" description="Helical" evidence="1">
    <location>
        <begin position="67"/>
        <end position="86"/>
    </location>
</feature>
<reference evidence="2 3" key="1">
    <citation type="journal article" date="2022" name="Front. Microbiol.">
        <title>Male-killing mechanisms vary between Spiroplasma species.</title>
        <authorList>
            <person name="Arai H."/>
            <person name="Inoue M."/>
            <person name="Kageyama D."/>
        </authorList>
    </citation>
    <scope>NUCLEOTIDE SEQUENCE [LARGE SCALE GENOMIC DNA]</scope>
    <source>
        <strain evidence="3">sHm</strain>
    </source>
</reference>